<protein>
    <submittedName>
        <fullName evidence="2">Uncharacterized protein</fullName>
    </submittedName>
</protein>
<evidence type="ECO:0000313" key="3">
    <source>
        <dbReference type="Proteomes" id="UP000314294"/>
    </source>
</evidence>
<keyword evidence="3" id="KW-1185">Reference proteome</keyword>
<feature type="compositionally biased region" description="Basic and acidic residues" evidence="1">
    <location>
        <begin position="16"/>
        <end position="30"/>
    </location>
</feature>
<gene>
    <name evidence="2" type="ORF">EYF80_011452</name>
</gene>
<reference evidence="2 3" key="1">
    <citation type="submission" date="2019-03" db="EMBL/GenBank/DDBJ databases">
        <title>First draft genome of Liparis tanakae, snailfish: a comprehensive survey of snailfish specific genes.</title>
        <authorList>
            <person name="Kim W."/>
            <person name="Song I."/>
            <person name="Jeong J.-H."/>
            <person name="Kim D."/>
            <person name="Kim S."/>
            <person name="Ryu S."/>
            <person name="Song J.Y."/>
            <person name="Lee S.K."/>
        </authorList>
    </citation>
    <scope>NUCLEOTIDE SEQUENCE [LARGE SCALE GENOMIC DNA]</scope>
    <source>
        <tissue evidence="2">Muscle</tissue>
    </source>
</reference>
<evidence type="ECO:0000256" key="1">
    <source>
        <dbReference type="SAM" id="MobiDB-lite"/>
    </source>
</evidence>
<dbReference type="EMBL" id="SRLO01000075">
    <property type="protein sequence ID" value="TNN78212.1"/>
    <property type="molecule type" value="Genomic_DNA"/>
</dbReference>
<feature type="region of interest" description="Disordered" evidence="1">
    <location>
        <begin position="1"/>
        <end position="30"/>
    </location>
</feature>
<organism evidence="2 3">
    <name type="scientific">Liparis tanakae</name>
    <name type="common">Tanaka's snailfish</name>
    <dbReference type="NCBI Taxonomy" id="230148"/>
    <lineage>
        <taxon>Eukaryota</taxon>
        <taxon>Metazoa</taxon>
        <taxon>Chordata</taxon>
        <taxon>Craniata</taxon>
        <taxon>Vertebrata</taxon>
        <taxon>Euteleostomi</taxon>
        <taxon>Actinopterygii</taxon>
        <taxon>Neopterygii</taxon>
        <taxon>Teleostei</taxon>
        <taxon>Neoteleostei</taxon>
        <taxon>Acanthomorphata</taxon>
        <taxon>Eupercaria</taxon>
        <taxon>Perciformes</taxon>
        <taxon>Cottioidei</taxon>
        <taxon>Cottales</taxon>
        <taxon>Liparidae</taxon>
        <taxon>Liparis</taxon>
    </lineage>
</organism>
<name>A0A4Z2ILZ0_9TELE</name>
<feature type="compositionally biased region" description="Basic residues" evidence="1">
    <location>
        <begin position="80"/>
        <end position="126"/>
    </location>
</feature>
<comment type="caution">
    <text evidence="2">The sequence shown here is derived from an EMBL/GenBank/DDBJ whole genome shotgun (WGS) entry which is preliminary data.</text>
</comment>
<feature type="region of interest" description="Disordered" evidence="1">
    <location>
        <begin position="73"/>
        <end position="166"/>
    </location>
</feature>
<dbReference type="AlphaFoldDB" id="A0A4Z2ILZ0"/>
<dbReference type="Proteomes" id="UP000314294">
    <property type="component" value="Unassembled WGS sequence"/>
</dbReference>
<evidence type="ECO:0000313" key="2">
    <source>
        <dbReference type="EMBL" id="TNN78212.1"/>
    </source>
</evidence>
<feature type="compositionally biased region" description="Low complexity" evidence="1">
    <location>
        <begin position="141"/>
        <end position="158"/>
    </location>
</feature>
<accession>A0A4Z2ILZ0</accession>
<sequence length="166" mass="18915">MSHCEPDGGSGMRGSCKKEERERERVRSKLHTEAAFSFIDSWPPDEPMVARQVSGAGASGSERGTFLEFLSEQREIPKANRGHRAPGVRPRVHRRAHRRAHPRVHRRVHPRVHRRAHRRAHPRAHGRLQTQHRDTKTLNMSSPMSSSSIVSRSSHTASTIRAHGRF</sequence>
<proteinExistence type="predicted"/>